<dbReference type="PANTHER" id="PTHR11178">
    <property type="entry name" value="IRON-SULFUR CLUSTER SCAFFOLD PROTEIN NFU-RELATED"/>
    <property type="match status" value="1"/>
</dbReference>
<keyword evidence="5" id="KW-0809">Transit peptide</keyword>
<dbReference type="SUPFAM" id="SSF110836">
    <property type="entry name" value="Hypothetical protein SAV1430"/>
    <property type="match status" value="1"/>
</dbReference>
<dbReference type="AlphaFoldDB" id="T2M3W0"/>
<dbReference type="Gene3D" id="3.30.1370.70">
    <property type="entry name" value="Scaffold protein Nfu/NifU, N-terminal domain"/>
    <property type="match status" value="1"/>
</dbReference>
<dbReference type="Pfam" id="PF08712">
    <property type="entry name" value="Nfu_N"/>
    <property type="match status" value="1"/>
</dbReference>
<evidence type="ECO:0000313" key="10">
    <source>
        <dbReference type="EMBL" id="CDG66590.1"/>
    </source>
</evidence>
<dbReference type="InterPro" id="IPR036498">
    <property type="entry name" value="Nfu/NifU_N_sf"/>
</dbReference>
<dbReference type="OMA" id="AIMEHYM"/>
<dbReference type="GO" id="GO:0005506">
    <property type="term" value="F:iron ion binding"/>
    <property type="evidence" value="ECO:0007669"/>
    <property type="project" value="InterPro"/>
</dbReference>
<dbReference type="GeneID" id="100208943"/>
<dbReference type="PANTHER" id="PTHR11178:SF1">
    <property type="entry name" value="NFU1 IRON-SULFUR CLUSTER SCAFFOLD HOMOLOG, MITOCHONDRIAL"/>
    <property type="match status" value="1"/>
</dbReference>
<keyword evidence="4" id="KW-0479">Metal-binding</keyword>
<keyword evidence="6" id="KW-0408">Iron</keyword>
<dbReference type="InterPro" id="IPR014824">
    <property type="entry name" value="Nfu/NifU_N"/>
</dbReference>
<comment type="similarity">
    <text evidence="2">Belongs to the NifU family.</text>
</comment>
<evidence type="ECO:0000256" key="7">
    <source>
        <dbReference type="ARBA" id="ARBA00023014"/>
    </source>
</evidence>
<dbReference type="SMART" id="SM00932">
    <property type="entry name" value="Nfu_N"/>
    <property type="match status" value="1"/>
</dbReference>
<evidence type="ECO:0000256" key="5">
    <source>
        <dbReference type="ARBA" id="ARBA00022946"/>
    </source>
</evidence>
<evidence type="ECO:0000256" key="4">
    <source>
        <dbReference type="ARBA" id="ARBA00022723"/>
    </source>
</evidence>
<sequence>MGFRMIFKRPVTFFLGMILKKSFLNNGNRMIHFNNKNVVLFLQNKINIYNPMILFARKMFIRVQDTPNPNSLKFIPGCKVLESGTVDFPTPSHGYRSPLARQLFRIKGVRSIFFGKDFITISKSDDDDVSWVLLKPDIYAVIMDFFASNLPVLTDDVPAQDTIAAEDDNETVLLIKELLDTRIRPTVQEDGGDIIFKGFDSVSGIVKLKLQGSCSSCPSSSVTLKNGVQNMMQFYIPEVTGVEEVEDELDQISNDEFKKLQEKLDNK</sequence>
<evidence type="ECO:0000256" key="2">
    <source>
        <dbReference type="ARBA" id="ARBA00006420"/>
    </source>
</evidence>
<dbReference type="Pfam" id="PF01106">
    <property type="entry name" value="NifU"/>
    <property type="match status" value="1"/>
</dbReference>
<dbReference type="GO" id="GO:0051536">
    <property type="term" value="F:iron-sulfur cluster binding"/>
    <property type="evidence" value="ECO:0007669"/>
    <property type="project" value="UniProtKB-KW"/>
</dbReference>
<dbReference type="EMBL" id="HAAD01000358">
    <property type="protein sequence ID" value="CDG66590.1"/>
    <property type="molecule type" value="mRNA"/>
</dbReference>
<evidence type="ECO:0000256" key="3">
    <source>
        <dbReference type="ARBA" id="ARBA00018782"/>
    </source>
</evidence>
<protein>
    <recommendedName>
        <fullName evidence="3">NFU1 iron-sulfur cluster scaffold homolog, mitochondrial</fullName>
    </recommendedName>
</protein>
<proteinExistence type="evidence at transcript level"/>
<dbReference type="FunFam" id="3.30.1370.70:FF:000002">
    <property type="entry name" value="NFU1 iron-sulfur cluster scaffold homolog, mitochondrial"/>
    <property type="match status" value="1"/>
</dbReference>
<dbReference type="FunFam" id="3.30.300.130:FF:000001">
    <property type="entry name" value="NFU1 iron-sulfur cluster scaffold"/>
    <property type="match status" value="1"/>
</dbReference>
<keyword evidence="7" id="KW-0411">Iron-sulfur</keyword>
<gene>
    <name evidence="10" type="primary">NFU1</name>
</gene>
<dbReference type="GO" id="GO:0005739">
    <property type="term" value="C:mitochondrion"/>
    <property type="evidence" value="ECO:0007669"/>
    <property type="project" value="UniProtKB-SubCell"/>
</dbReference>
<dbReference type="Gene3D" id="3.30.300.130">
    <property type="entry name" value="Fe-S cluster assembly (FSCA)"/>
    <property type="match status" value="1"/>
</dbReference>
<evidence type="ECO:0000259" key="9">
    <source>
        <dbReference type="SMART" id="SM00932"/>
    </source>
</evidence>
<keyword evidence="8" id="KW-0496">Mitochondrion</keyword>
<evidence type="ECO:0000256" key="8">
    <source>
        <dbReference type="ARBA" id="ARBA00023128"/>
    </source>
</evidence>
<dbReference type="InterPro" id="IPR001075">
    <property type="entry name" value="NIF_FeS_clus_asmbl_NifU_C"/>
</dbReference>
<dbReference type="GO" id="GO:0016226">
    <property type="term" value="P:iron-sulfur cluster assembly"/>
    <property type="evidence" value="ECO:0007669"/>
    <property type="project" value="InterPro"/>
</dbReference>
<comment type="subcellular location">
    <subcellularLocation>
        <location evidence="1">Mitochondrion</location>
    </subcellularLocation>
</comment>
<accession>T2M3W0</accession>
<dbReference type="SUPFAM" id="SSF117916">
    <property type="entry name" value="Fe-S cluster assembly (FSCA) domain-like"/>
    <property type="match status" value="1"/>
</dbReference>
<organism evidence="10">
    <name type="scientific">Hydra vulgaris</name>
    <name type="common">Hydra</name>
    <name type="synonym">Hydra attenuata</name>
    <dbReference type="NCBI Taxonomy" id="6087"/>
    <lineage>
        <taxon>Eukaryota</taxon>
        <taxon>Metazoa</taxon>
        <taxon>Cnidaria</taxon>
        <taxon>Hydrozoa</taxon>
        <taxon>Hydroidolina</taxon>
        <taxon>Anthoathecata</taxon>
        <taxon>Aplanulata</taxon>
        <taxon>Hydridae</taxon>
        <taxon>Hydra</taxon>
    </lineage>
</organism>
<evidence type="ECO:0000256" key="6">
    <source>
        <dbReference type="ARBA" id="ARBA00023004"/>
    </source>
</evidence>
<feature type="domain" description="Scaffold protein Nfu/NifU N-terminal" evidence="9">
    <location>
        <begin position="61"/>
        <end position="149"/>
    </location>
</feature>
<dbReference type="InterPro" id="IPR034904">
    <property type="entry name" value="FSCA_dom_sf"/>
</dbReference>
<dbReference type="KEGG" id="hmg:100208943"/>
<dbReference type="OrthoDB" id="565552at2759"/>
<reference evidence="10" key="1">
    <citation type="journal article" date="2013" name="Genome Biol. Evol.">
        <title>Punctuated emergences of genetic and phenotypic innovations in eumetazoan, bilaterian, euteleostome, and hominidae ancestors.</title>
        <authorList>
            <person name="Wenger Y."/>
            <person name="Galliot B."/>
        </authorList>
    </citation>
    <scope>NUCLEOTIDE SEQUENCE</scope>
    <source>
        <tissue evidence="10">Whole animals</tissue>
    </source>
</reference>
<evidence type="ECO:0000256" key="1">
    <source>
        <dbReference type="ARBA" id="ARBA00004173"/>
    </source>
</evidence>
<name>T2M3W0_HYDVU</name>